<dbReference type="PANTHER" id="PTHR13677">
    <property type="entry name" value="LD41638P"/>
    <property type="match status" value="1"/>
</dbReference>
<evidence type="ECO:0000256" key="2">
    <source>
        <dbReference type="SAM" id="MobiDB-lite"/>
    </source>
</evidence>
<dbReference type="Gene3D" id="3.40.50.11500">
    <property type="match status" value="1"/>
</dbReference>
<organism evidence="4">
    <name type="scientific">Arcella intermedia</name>
    <dbReference type="NCBI Taxonomy" id="1963864"/>
    <lineage>
        <taxon>Eukaryota</taxon>
        <taxon>Amoebozoa</taxon>
        <taxon>Tubulinea</taxon>
        <taxon>Elardia</taxon>
        <taxon>Arcellinida</taxon>
        <taxon>Sphaerothecina</taxon>
        <taxon>Arcellidae</taxon>
        <taxon>Arcella</taxon>
    </lineage>
</organism>
<dbReference type="AlphaFoldDB" id="A0A6B2L0S0"/>
<dbReference type="InterPro" id="IPR018307">
    <property type="entry name" value="ABL9/DENND6_dom"/>
</dbReference>
<comment type="similarity">
    <text evidence="1">Belongs to the DENND6 family.</text>
</comment>
<evidence type="ECO:0000256" key="1">
    <source>
        <dbReference type="ARBA" id="ARBA00007159"/>
    </source>
</evidence>
<evidence type="ECO:0000259" key="3">
    <source>
        <dbReference type="PROSITE" id="PS50211"/>
    </source>
</evidence>
<feature type="region of interest" description="Disordered" evidence="2">
    <location>
        <begin position="504"/>
        <end position="560"/>
    </location>
</feature>
<dbReference type="InterPro" id="IPR037516">
    <property type="entry name" value="Tripartite_DENN"/>
</dbReference>
<dbReference type="GO" id="GO:0005085">
    <property type="term" value="F:guanyl-nucleotide exchange factor activity"/>
    <property type="evidence" value="ECO:0007669"/>
    <property type="project" value="InterPro"/>
</dbReference>
<name>A0A6B2L0S0_9EUKA</name>
<evidence type="ECO:0000313" key="4">
    <source>
        <dbReference type="EMBL" id="NDV30501.1"/>
    </source>
</evidence>
<dbReference type="SMART" id="SM00799">
    <property type="entry name" value="DENN"/>
    <property type="match status" value="1"/>
</dbReference>
<protein>
    <recommendedName>
        <fullName evidence="3">UDENN domain-containing protein</fullName>
    </recommendedName>
</protein>
<dbReference type="PANTHER" id="PTHR13677:SF0">
    <property type="entry name" value="LD41638P"/>
    <property type="match status" value="1"/>
</dbReference>
<dbReference type="InterPro" id="IPR001194">
    <property type="entry name" value="cDENN_dom"/>
</dbReference>
<reference evidence="4" key="1">
    <citation type="journal article" date="2020" name="J. Eukaryot. Microbiol.">
        <title>De novo Sequencing, Assembly and Annotation of the Transcriptome for the Free-Living Testate Amoeba Arcella intermedia.</title>
        <authorList>
            <person name="Ribeiro G.M."/>
            <person name="Porfirio-Sousa A.L."/>
            <person name="Maurer-Alcala X.X."/>
            <person name="Katz L.A."/>
            <person name="Lahr D.J.G."/>
        </authorList>
    </citation>
    <scope>NUCLEOTIDE SEQUENCE</scope>
</reference>
<proteinExistence type="inferred from homology"/>
<dbReference type="PROSITE" id="PS50211">
    <property type="entry name" value="DENN"/>
    <property type="match status" value="1"/>
</dbReference>
<dbReference type="EMBL" id="GIBP01001532">
    <property type="protein sequence ID" value="NDV30501.1"/>
    <property type="molecule type" value="Transcribed_RNA"/>
</dbReference>
<dbReference type="Pfam" id="PF09794">
    <property type="entry name" value="Avl9"/>
    <property type="match status" value="1"/>
</dbReference>
<feature type="domain" description="UDENN" evidence="3">
    <location>
        <begin position="1"/>
        <end position="429"/>
    </location>
</feature>
<dbReference type="InterPro" id="IPR024224">
    <property type="entry name" value="DENND6"/>
</dbReference>
<sequence>MFPKMEFQDKETSNLCFLSFPETTGDVGDTIYTFRLKRQRDQNKKRKTNKYLYGFVFFRQEKDSSISRGYLQKSVVLVSPHPYINLFTKVIGIVGPMYFEKGEFVFEAANRNISAWPPHISAIPSLLEGPKSELDLPFLGHILDLTSGISLKNQRLNGDGMLEISPFTMHVSLYSTFSAIVSKLWTLWELVILCEPILIISPSPQKSSDAVLALISLIHPLNYSGDFRPYFTIHDPDYNVFVDVCRGENQKNGKPEKSVSGDRSYIIGVTNPIFKKEFAHWPHVIILDEDAKKSGKKSSKTLVNAVNTKYKPLRTIDDEHSKILKKSPGTNLATAVNNELLRRCMDEVTLRFMAPLVEHYPKSYLPEKREYHPFKNPPPLAPFKEEDFLKHLLKVGTKTKDIELYRRFIRTPNFVSWFRSKKRVGEQEIIRTYINNMDPKKITPLLQGKSEVDIVDLWIRGNERKTALIKKEELANDLIAKYDTFLEALLGFLPEDIRKNMRLAPSKKFSTPAKTEKQPQTEEPASPRNAINLSEYKPEPEEPEADPSTPLVNSEETKIT</sequence>
<dbReference type="Pfam" id="PF08616">
    <property type="entry name" value="SPA"/>
    <property type="match status" value="1"/>
</dbReference>
<dbReference type="InterPro" id="IPR043153">
    <property type="entry name" value="DENN_C"/>
</dbReference>
<accession>A0A6B2L0S0</accession>
<dbReference type="GO" id="GO:0055037">
    <property type="term" value="C:recycling endosome"/>
    <property type="evidence" value="ECO:0007669"/>
    <property type="project" value="TreeGrafter"/>
</dbReference>